<name>A0ABU9LNM7_9BACL</name>
<reference evidence="4 5" key="1">
    <citation type="submission" date="2024-04" db="EMBL/GenBank/DDBJ databases">
        <authorList>
            <person name="Wu Y.S."/>
            <person name="Zhang L."/>
        </authorList>
    </citation>
    <scope>NUCLEOTIDE SEQUENCE [LARGE SCALE GENOMIC DNA]</scope>
    <source>
        <strain evidence="4 5">KG-01</strain>
    </source>
</reference>
<evidence type="ECO:0000256" key="2">
    <source>
        <dbReference type="ARBA" id="ARBA00023002"/>
    </source>
</evidence>
<evidence type="ECO:0000313" key="5">
    <source>
        <dbReference type="Proteomes" id="UP001398420"/>
    </source>
</evidence>
<evidence type="ECO:0000256" key="1">
    <source>
        <dbReference type="ARBA" id="ARBA00022630"/>
    </source>
</evidence>
<sequence length="357" mass="39674">MNAFEPITLNNGVRLKNRLVMAPMTTYSGNPDGTVSDEEIAYYKERSGGVSAVITAVAYVSEHGKGFLGQFSAHEDRYIDSLRRLAKTIQSGGAKAILQIFHAGRQSPANEVPEVVGATDITSDGQPTPRALTTEEVQQIVRDFHEATRRAIEAGFDGVEIHGANTYLLQQFFSGFTNKRTDVYGEDRMKFILEVVQAVQQAKEKYANDAFIVGYRFSPEEPEEDGITMDQTLELVDVLADQPLNYLHVSQMQFDSEPRRYSGKATTRVEALQETIAGRLPLIAVGSIYSKKDLENASHIGADLLAIGRELLIEPHWVEKIQRGEQVETALDTKNPPVLPTTMFEIIKSRPGWVPMK</sequence>
<dbReference type="PANTHER" id="PTHR43656">
    <property type="entry name" value="BINDING OXIDOREDUCTASE, PUTATIVE (AFU_ORTHOLOGUE AFUA_2G08260)-RELATED"/>
    <property type="match status" value="1"/>
</dbReference>
<evidence type="ECO:0000259" key="3">
    <source>
        <dbReference type="Pfam" id="PF00724"/>
    </source>
</evidence>
<gene>
    <name evidence="4" type="ORF">AAF454_09380</name>
</gene>
<evidence type="ECO:0000313" key="4">
    <source>
        <dbReference type="EMBL" id="MEL5988614.1"/>
    </source>
</evidence>
<keyword evidence="5" id="KW-1185">Reference proteome</keyword>
<dbReference type="InterPro" id="IPR013785">
    <property type="entry name" value="Aldolase_TIM"/>
</dbReference>
<organism evidence="4 5">
    <name type="scientific">Kurthia gibsonii</name>
    <dbReference type="NCBI Taxonomy" id="33946"/>
    <lineage>
        <taxon>Bacteria</taxon>
        <taxon>Bacillati</taxon>
        <taxon>Bacillota</taxon>
        <taxon>Bacilli</taxon>
        <taxon>Bacillales</taxon>
        <taxon>Caryophanaceae</taxon>
        <taxon>Kurthia</taxon>
    </lineage>
</organism>
<dbReference type="InterPro" id="IPR051799">
    <property type="entry name" value="NADH_flavin_oxidoreductase"/>
</dbReference>
<dbReference type="InterPro" id="IPR001155">
    <property type="entry name" value="OxRdtase_FMN_N"/>
</dbReference>
<dbReference type="SUPFAM" id="SSF51395">
    <property type="entry name" value="FMN-linked oxidoreductases"/>
    <property type="match status" value="1"/>
</dbReference>
<dbReference type="CDD" id="cd04735">
    <property type="entry name" value="OYE_like_4_FMN"/>
    <property type="match status" value="1"/>
</dbReference>
<dbReference type="PANTHER" id="PTHR43656:SF2">
    <property type="entry name" value="BINDING OXIDOREDUCTASE, PUTATIVE (AFU_ORTHOLOGUE AFUA_2G08260)-RELATED"/>
    <property type="match status" value="1"/>
</dbReference>
<dbReference type="RefSeq" id="WP_285215579.1">
    <property type="nucleotide sequence ID" value="NZ_JBCEWA010000006.1"/>
</dbReference>
<comment type="caution">
    <text evidence="4">The sequence shown here is derived from an EMBL/GenBank/DDBJ whole genome shotgun (WGS) entry which is preliminary data.</text>
</comment>
<dbReference type="Proteomes" id="UP001398420">
    <property type="component" value="Unassembled WGS sequence"/>
</dbReference>
<proteinExistence type="predicted"/>
<dbReference type="Pfam" id="PF00724">
    <property type="entry name" value="Oxidored_FMN"/>
    <property type="match status" value="1"/>
</dbReference>
<dbReference type="Gene3D" id="3.20.20.70">
    <property type="entry name" value="Aldolase class I"/>
    <property type="match status" value="1"/>
</dbReference>
<dbReference type="EMBL" id="JBCEWA010000006">
    <property type="protein sequence ID" value="MEL5988614.1"/>
    <property type="molecule type" value="Genomic_DNA"/>
</dbReference>
<feature type="domain" description="NADH:flavin oxidoreductase/NADH oxidase N-terminal" evidence="3">
    <location>
        <begin position="4"/>
        <end position="325"/>
    </location>
</feature>
<keyword evidence="1" id="KW-0285">Flavoprotein</keyword>
<accession>A0ABU9LNM7</accession>
<protein>
    <submittedName>
        <fullName evidence="4">NADH-dependent flavin oxidoreductase</fullName>
    </submittedName>
</protein>
<keyword evidence="2" id="KW-0560">Oxidoreductase</keyword>